<keyword evidence="1" id="KW-0812">Transmembrane</keyword>
<feature type="transmembrane region" description="Helical" evidence="1">
    <location>
        <begin position="263"/>
        <end position="282"/>
    </location>
</feature>
<dbReference type="RefSeq" id="WP_339982494.1">
    <property type="nucleotide sequence ID" value="NZ_JAQPZS010000027.1"/>
</dbReference>
<evidence type="ECO:0008006" key="4">
    <source>
        <dbReference type="Google" id="ProtNLM"/>
    </source>
</evidence>
<evidence type="ECO:0000313" key="2">
    <source>
        <dbReference type="EMBL" id="MEJ6498274.1"/>
    </source>
</evidence>
<organism evidence="2 3">
    <name type="scientific">Pseudoalteromonas lipolytica</name>
    <dbReference type="NCBI Taxonomy" id="570156"/>
    <lineage>
        <taxon>Bacteria</taxon>
        <taxon>Pseudomonadati</taxon>
        <taxon>Pseudomonadota</taxon>
        <taxon>Gammaproteobacteria</taxon>
        <taxon>Alteromonadales</taxon>
        <taxon>Pseudoalteromonadaceae</taxon>
        <taxon>Pseudoalteromonas</taxon>
    </lineage>
</organism>
<accession>A0ABU8SZ11</accession>
<dbReference type="EMBL" id="JAQPZS010000027">
    <property type="protein sequence ID" value="MEJ6498274.1"/>
    <property type="molecule type" value="Genomic_DNA"/>
</dbReference>
<name>A0ABU8SZ11_9GAMM</name>
<reference evidence="2 3" key="1">
    <citation type="submission" date="2023-01" db="EMBL/GenBank/DDBJ databases">
        <title>Trichodesmium-associated heterotrophic epibiont bacteria.</title>
        <authorList>
            <person name="Cleveland C.S."/>
            <person name="Webb E.A."/>
        </authorList>
    </citation>
    <scope>NUCLEOTIDE SEQUENCE [LARGE SCALE GENOMIC DNA]</scope>
    <source>
        <strain evidence="2 3">USCH2</strain>
    </source>
</reference>
<protein>
    <recommendedName>
        <fullName evidence="4">MotA/TolQ/ExbB proton channel domain-containing protein</fullName>
    </recommendedName>
</protein>
<feature type="transmembrane region" description="Helical" evidence="1">
    <location>
        <begin position="235"/>
        <end position="256"/>
    </location>
</feature>
<comment type="caution">
    <text evidence="2">The sequence shown here is derived from an EMBL/GenBank/DDBJ whole genome shotgun (WGS) entry which is preliminary data.</text>
</comment>
<proteinExistence type="predicted"/>
<sequence length="328" mass="36344">MSKSSSESLVSRNKPYRAKPIEFISCILNKLKALVLLFIKLRKWSRFLILLVFAIVLGVVGYFVAETIISKETLPAINMVLDNPIFQNVRDKLSLIQKVITTLLQASVPMFFILGVASITFSYINKHFQEFYSKASDERKKVALDQPSLATNTESKCANCKKMEMELSELKERIGLFIDDLATVFMKFVGIGTFPLSVAMVAIGSLGLGAILGIKYKFAKMLNEAFQVNFDTFDFIALASLITIFIGISVLLIISFDRKKAKIEVGCISLAIALGCQVYLIYGSITDLSTDCKLANQMLVYYYKLQATTGEVGTVPQIPLCGLEVAAE</sequence>
<evidence type="ECO:0000313" key="3">
    <source>
        <dbReference type="Proteomes" id="UP001377972"/>
    </source>
</evidence>
<feature type="transmembrane region" description="Helical" evidence="1">
    <location>
        <begin position="103"/>
        <end position="124"/>
    </location>
</feature>
<dbReference type="Proteomes" id="UP001377972">
    <property type="component" value="Unassembled WGS sequence"/>
</dbReference>
<feature type="transmembrane region" description="Helical" evidence="1">
    <location>
        <begin position="194"/>
        <end position="215"/>
    </location>
</feature>
<evidence type="ECO:0000256" key="1">
    <source>
        <dbReference type="SAM" id="Phobius"/>
    </source>
</evidence>
<feature type="transmembrane region" description="Helical" evidence="1">
    <location>
        <begin position="46"/>
        <end position="65"/>
    </location>
</feature>
<gene>
    <name evidence="2" type="ORF">PQI24_19745</name>
</gene>
<keyword evidence="1" id="KW-1133">Transmembrane helix</keyword>
<keyword evidence="1" id="KW-0472">Membrane</keyword>
<keyword evidence="3" id="KW-1185">Reference proteome</keyword>